<dbReference type="EMBL" id="JAMQGO010000002">
    <property type="protein sequence ID" value="MCM2561700.1"/>
    <property type="molecule type" value="Genomic_DNA"/>
</dbReference>
<evidence type="ECO:0000313" key="1">
    <source>
        <dbReference type="EMBL" id="MCM2561700.1"/>
    </source>
</evidence>
<reference evidence="1" key="1">
    <citation type="submission" date="2022-06" db="EMBL/GenBank/DDBJ databases">
        <title>Lutimaribacter sp. EGI FJ00013, a novel bacterium isolated from a salt lake sediment enrichment.</title>
        <authorList>
            <person name="Gao L."/>
            <person name="Fang B.-Z."/>
            <person name="Li W.-J."/>
        </authorList>
    </citation>
    <scope>NUCLEOTIDE SEQUENCE</scope>
    <source>
        <strain evidence="1">EGI FJ00013</strain>
    </source>
</reference>
<keyword evidence="2" id="KW-1185">Reference proteome</keyword>
<evidence type="ECO:0000313" key="2">
    <source>
        <dbReference type="Proteomes" id="UP001203036"/>
    </source>
</evidence>
<dbReference type="Proteomes" id="UP001203036">
    <property type="component" value="Unassembled WGS sequence"/>
</dbReference>
<name>A0ACC5ZU36_9RHOB</name>
<organism evidence="1 2">
    <name type="scientific">Lutimaribacter degradans</name>
    <dbReference type="NCBI Taxonomy" id="2945989"/>
    <lineage>
        <taxon>Bacteria</taxon>
        <taxon>Pseudomonadati</taxon>
        <taxon>Pseudomonadota</taxon>
        <taxon>Alphaproteobacteria</taxon>
        <taxon>Rhodobacterales</taxon>
        <taxon>Roseobacteraceae</taxon>
        <taxon>Lutimaribacter</taxon>
    </lineage>
</organism>
<gene>
    <name evidence="1" type="ORF">M8744_06040</name>
</gene>
<protein>
    <submittedName>
        <fullName evidence="1">GMC family oxidoreductase N-terminal domain-containing protein</fullName>
    </submittedName>
</protein>
<accession>A0ACC5ZU36</accession>
<comment type="caution">
    <text evidence="1">The sequence shown here is derived from an EMBL/GenBank/DDBJ whole genome shotgun (WGS) entry which is preliminary data.</text>
</comment>
<sequence>MYDTIIVGAGSAGCVLAARLTEDPNRNVLLVEAGGEPPINSRVPSDWVTLFNTAADWGYYTVAQEGCLGRRIFWPRGKMMGGSGSMNAMIYIRGLPSDFDGWAAKGCEGWDWESVMPDFVACEHNREYGNTPYHGTNGPLHVQNPTYVHDHERDYVEAGIAAGYKRNDDFNGADQEGFGFYQFTIRDGERHGTYSAYLKPIQDRPNLKIIRGATVMGVSFDGTRANGIRYFAQGDTHFAEGEKVVLTAGAIGTPQILMLSGVGPADHLRALDLEVVHHSAEVGGNLSDHINIPISFYTKDAVGVGAWDAEFLTKSLAEWETTGDGPRAVPWVSAGAHIRSREGIEPDLQLYGAVSPHRDYGRFMSVKPGMTLHSVLQRPNSKGRIKLRSSSPFEAPDIDPAYFSSDPTGEDLATLVRAVRIQREIANSEPLADRLDGEMQPSSDCQTEQEIETYVRGHCTTLYHAAGTCRMGTDEAAVVNSSTFQVNGVDGLYVADASLFPEMISGNTNATTIMIAERAARVI</sequence>
<proteinExistence type="predicted"/>